<feature type="compositionally biased region" description="Gly residues" evidence="1">
    <location>
        <begin position="372"/>
        <end position="384"/>
    </location>
</feature>
<organism evidence="3 4">
    <name type="scientific">Parabacteroides segnis</name>
    <dbReference type="NCBI Taxonomy" id="2763058"/>
    <lineage>
        <taxon>Bacteria</taxon>
        <taxon>Pseudomonadati</taxon>
        <taxon>Bacteroidota</taxon>
        <taxon>Bacteroidia</taxon>
        <taxon>Bacteroidales</taxon>
        <taxon>Tannerellaceae</taxon>
        <taxon>Parabacteroides</taxon>
    </lineage>
</organism>
<accession>A0ABR7E2N4</accession>
<feature type="compositionally biased region" description="Low complexity" evidence="1">
    <location>
        <begin position="385"/>
        <end position="402"/>
    </location>
</feature>
<dbReference type="Pfam" id="PF04468">
    <property type="entry name" value="PSP1"/>
    <property type="match status" value="1"/>
</dbReference>
<sequence length="514" mass="56773">MDFKLNKGSCCMGKKGCSKIQNTKLNTYDWLCDVPDAENATDYVEVQFKNTRKGYFLNSSKIPLEKGDMVAVEASPGHDIGTVTLTGKLVLLQMKKNNIRTGEGYEPKKVYRKAKPTDIEKYEEAKAKEHATMIRSRQIAADLGLNMKIGDVEYQGDGNKAIFYYIADERVDFRQLIKVLAEAFRVRIEMKQIGARQEAGRIGGIGPCGRELCCSSWMTSFVSVATGAARYQDISMNPQKLAGQCAKLKCCINYEVDAYVEAQKRLPSREIVLETKDNNYYHFKTDIFKREITYSTDKSFAANLITITAERAFDVINMNKKGSKPVTLEADTKPQPPKRDAQDILGQDSVTRFDSVKKKKKKRPAGNNVNGGNNGGNNGNGGGNNANASAGGEGGNNRSANNKQAGNRPVNNDRQQPGNNDRQPGNDNNDRQQPGNNDRQPGNDNNNRPSGNNNGNKGGNANNNGNNGNNNRNNNNRNNRNRQKPKGNNDKQANNDKPQQQAKPGNKPENKPEA</sequence>
<gene>
    <name evidence="3" type="ORF">H8S77_14090</name>
</gene>
<reference evidence="3 4" key="1">
    <citation type="submission" date="2020-08" db="EMBL/GenBank/DDBJ databases">
        <title>Genome public.</title>
        <authorList>
            <person name="Liu C."/>
            <person name="Sun Q."/>
        </authorList>
    </citation>
    <scope>NUCLEOTIDE SEQUENCE [LARGE SCALE GENOMIC DNA]</scope>
    <source>
        <strain evidence="3 4">BX2</strain>
    </source>
</reference>
<evidence type="ECO:0000256" key="1">
    <source>
        <dbReference type="SAM" id="MobiDB-lite"/>
    </source>
</evidence>
<comment type="caution">
    <text evidence="3">The sequence shown here is derived from an EMBL/GenBank/DDBJ whole genome shotgun (WGS) entry which is preliminary data.</text>
</comment>
<evidence type="ECO:0000259" key="2">
    <source>
        <dbReference type="PROSITE" id="PS51411"/>
    </source>
</evidence>
<feature type="region of interest" description="Disordered" evidence="1">
    <location>
        <begin position="325"/>
        <end position="514"/>
    </location>
</feature>
<evidence type="ECO:0000313" key="3">
    <source>
        <dbReference type="EMBL" id="MBC5644011.1"/>
    </source>
</evidence>
<dbReference type="EMBL" id="JACOOI010000015">
    <property type="protein sequence ID" value="MBC5644011.1"/>
    <property type="molecule type" value="Genomic_DNA"/>
</dbReference>
<evidence type="ECO:0000313" key="4">
    <source>
        <dbReference type="Proteomes" id="UP000644010"/>
    </source>
</evidence>
<dbReference type="PANTHER" id="PTHR43830:SF3">
    <property type="entry name" value="PROTEIN PSP1"/>
    <property type="match status" value="1"/>
</dbReference>
<dbReference type="PROSITE" id="PS51411">
    <property type="entry name" value="PSP1_C"/>
    <property type="match status" value="1"/>
</dbReference>
<feature type="compositionally biased region" description="Polar residues" evidence="1">
    <location>
        <begin position="403"/>
        <end position="433"/>
    </location>
</feature>
<name>A0ABR7E2N4_9BACT</name>
<dbReference type="NCBIfam" id="NF041131">
    <property type="entry name" value="RicT_YaaT_fam"/>
    <property type="match status" value="1"/>
</dbReference>
<feature type="compositionally biased region" description="Low complexity" evidence="1">
    <location>
        <begin position="434"/>
        <end position="478"/>
    </location>
</feature>
<dbReference type="RefSeq" id="WP_186959963.1">
    <property type="nucleotide sequence ID" value="NZ_JACOOI010000015.1"/>
</dbReference>
<dbReference type="PANTHER" id="PTHR43830">
    <property type="entry name" value="PROTEIN PSP1"/>
    <property type="match status" value="1"/>
</dbReference>
<dbReference type="InterPro" id="IPR047767">
    <property type="entry name" value="PSP1-like"/>
</dbReference>
<proteinExistence type="predicted"/>
<feature type="domain" description="PSP1 C-terminal" evidence="2">
    <location>
        <begin position="108"/>
        <end position="193"/>
    </location>
</feature>
<dbReference type="InterPro" id="IPR007557">
    <property type="entry name" value="PSP1_C"/>
</dbReference>
<feature type="compositionally biased region" description="Polar residues" evidence="1">
    <location>
        <begin position="490"/>
        <end position="503"/>
    </location>
</feature>
<keyword evidence="4" id="KW-1185">Reference proteome</keyword>
<protein>
    <recommendedName>
        <fullName evidence="2">PSP1 C-terminal domain-containing protein</fullName>
    </recommendedName>
</protein>
<dbReference type="Proteomes" id="UP000644010">
    <property type="component" value="Unassembled WGS sequence"/>
</dbReference>